<sequence>MRRPRIGLICGPLRGLASERAHCLNRSRIVRPPAAWNLDSSLTGGVSRSKPRSTRPPPSARRLIELSPLIGTPRLSP</sequence>
<accession>A0ABR3UJZ3</accession>
<comment type="caution">
    <text evidence="2">The sequence shown here is derived from an EMBL/GenBank/DDBJ whole genome shotgun (WGS) entry which is preliminary data.</text>
</comment>
<gene>
    <name evidence="2" type="ORF">ACET3X_005184</name>
</gene>
<proteinExistence type="predicted"/>
<dbReference type="EMBL" id="JBHGVX010000004">
    <property type="protein sequence ID" value="KAL1796644.1"/>
    <property type="molecule type" value="Genomic_DNA"/>
</dbReference>
<evidence type="ECO:0000313" key="3">
    <source>
        <dbReference type="Proteomes" id="UP001578633"/>
    </source>
</evidence>
<dbReference type="GeneID" id="96085506"/>
<reference evidence="2 3" key="1">
    <citation type="submission" date="2024-09" db="EMBL/GenBank/DDBJ databases">
        <title>T2T genomes of carrot and Alternaria dauci and their utility for understanding host-pathogen interaction during carrot leaf blight disease.</title>
        <authorList>
            <person name="Liu W."/>
            <person name="Xu S."/>
            <person name="Ou C."/>
            <person name="Liu X."/>
            <person name="Zhuang F."/>
            <person name="Deng X.W."/>
        </authorList>
    </citation>
    <scope>NUCLEOTIDE SEQUENCE [LARGE SCALE GENOMIC DNA]</scope>
    <source>
        <strain evidence="2 3">A2016</strain>
    </source>
</reference>
<keyword evidence="3" id="KW-1185">Reference proteome</keyword>
<name>A0ABR3UJZ3_9PLEO</name>
<dbReference type="RefSeq" id="XP_069307228.1">
    <property type="nucleotide sequence ID" value="XM_069451362.1"/>
</dbReference>
<protein>
    <submittedName>
        <fullName evidence="2">Uncharacterized protein</fullName>
    </submittedName>
</protein>
<dbReference type="Proteomes" id="UP001578633">
    <property type="component" value="Chromosome 4"/>
</dbReference>
<evidence type="ECO:0000313" key="2">
    <source>
        <dbReference type="EMBL" id="KAL1796644.1"/>
    </source>
</evidence>
<organism evidence="2 3">
    <name type="scientific">Alternaria dauci</name>
    <dbReference type="NCBI Taxonomy" id="48095"/>
    <lineage>
        <taxon>Eukaryota</taxon>
        <taxon>Fungi</taxon>
        <taxon>Dikarya</taxon>
        <taxon>Ascomycota</taxon>
        <taxon>Pezizomycotina</taxon>
        <taxon>Dothideomycetes</taxon>
        <taxon>Pleosporomycetidae</taxon>
        <taxon>Pleosporales</taxon>
        <taxon>Pleosporineae</taxon>
        <taxon>Pleosporaceae</taxon>
        <taxon>Alternaria</taxon>
        <taxon>Alternaria sect. Porri</taxon>
    </lineage>
</organism>
<feature type="region of interest" description="Disordered" evidence="1">
    <location>
        <begin position="40"/>
        <end position="77"/>
    </location>
</feature>
<evidence type="ECO:0000256" key="1">
    <source>
        <dbReference type="SAM" id="MobiDB-lite"/>
    </source>
</evidence>